<reference evidence="1 2" key="1">
    <citation type="submission" date="2018-06" db="EMBL/GenBank/DDBJ databases">
        <authorList>
            <consortium name="Pathogen Informatics"/>
            <person name="Doyle S."/>
        </authorList>
    </citation>
    <scope>NUCLEOTIDE SEQUENCE [LARGE SCALE GENOMIC DNA]</scope>
    <source>
        <strain evidence="1 2">NCTC13160</strain>
    </source>
</reference>
<sequence>MMCSSGPTCMSRALFDFIVISDEVRGVENEAYVDATRFVRCARRANRLCDMITQRRN</sequence>
<proteinExistence type="predicted"/>
<gene>
    <name evidence="1" type="ORF">NCTC13160_01644</name>
</gene>
<dbReference type="AlphaFoldDB" id="A0A378YI62"/>
<evidence type="ECO:0000313" key="2">
    <source>
        <dbReference type="Proteomes" id="UP000254573"/>
    </source>
</evidence>
<dbReference type="EMBL" id="UGSG01000001">
    <property type="protein sequence ID" value="SUA76886.1"/>
    <property type="molecule type" value="Genomic_DNA"/>
</dbReference>
<organism evidence="1 2">
    <name type="scientific">Pandoraea pnomenusa</name>
    <dbReference type="NCBI Taxonomy" id="93220"/>
    <lineage>
        <taxon>Bacteria</taxon>
        <taxon>Pseudomonadati</taxon>
        <taxon>Pseudomonadota</taxon>
        <taxon>Betaproteobacteria</taxon>
        <taxon>Burkholderiales</taxon>
        <taxon>Burkholderiaceae</taxon>
        <taxon>Pandoraea</taxon>
    </lineage>
</organism>
<name>A0A378YI62_9BURK</name>
<protein>
    <submittedName>
        <fullName evidence="1">Uncharacterized protein</fullName>
    </submittedName>
</protein>
<dbReference type="Proteomes" id="UP000254573">
    <property type="component" value="Unassembled WGS sequence"/>
</dbReference>
<accession>A0A378YI62</accession>
<evidence type="ECO:0000313" key="1">
    <source>
        <dbReference type="EMBL" id="SUA76886.1"/>
    </source>
</evidence>